<organism evidence="3 4">
    <name type="scientific">Ephemerocybe angulata</name>
    <dbReference type="NCBI Taxonomy" id="980116"/>
    <lineage>
        <taxon>Eukaryota</taxon>
        <taxon>Fungi</taxon>
        <taxon>Dikarya</taxon>
        <taxon>Basidiomycota</taxon>
        <taxon>Agaricomycotina</taxon>
        <taxon>Agaricomycetes</taxon>
        <taxon>Agaricomycetidae</taxon>
        <taxon>Agaricales</taxon>
        <taxon>Agaricineae</taxon>
        <taxon>Psathyrellaceae</taxon>
        <taxon>Ephemerocybe</taxon>
    </lineage>
</organism>
<feature type="compositionally biased region" description="Basic residues" evidence="1">
    <location>
        <begin position="1"/>
        <end position="10"/>
    </location>
</feature>
<reference evidence="3 4" key="1">
    <citation type="submission" date="2020-07" db="EMBL/GenBank/DDBJ databases">
        <title>Comparative genomics of pyrophilous fungi reveals a link between fire events and developmental genes.</title>
        <authorList>
            <consortium name="DOE Joint Genome Institute"/>
            <person name="Steindorff A.S."/>
            <person name="Carver A."/>
            <person name="Calhoun S."/>
            <person name="Stillman K."/>
            <person name="Liu H."/>
            <person name="Lipzen A."/>
            <person name="Pangilinan J."/>
            <person name="Labutti K."/>
            <person name="Bruns T.D."/>
            <person name="Grigoriev I.V."/>
        </authorList>
    </citation>
    <scope>NUCLEOTIDE SEQUENCE [LARGE SCALE GENOMIC DNA]</scope>
    <source>
        <strain evidence="3 4">CBS 144469</strain>
    </source>
</reference>
<dbReference type="OrthoDB" id="346907at2759"/>
<keyword evidence="3" id="KW-0808">Transferase</keyword>
<dbReference type="Proteomes" id="UP000521943">
    <property type="component" value="Unassembled WGS sequence"/>
</dbReference>
<dbReference type="EMBL" id="JACGCI010000062">
    <property type="protein sequence ID" value="KAF6749537.1"/>
    <property type="molecule type" value="Genomic_DNA"/>
</dbReference>
<sequence>MTNITKKHSRQIGSLLLPVRPPTSNNDSPEPANNSRSQAKNEANYRSLPVEDPLVSHPLGTAIRSGATQDWEVDEQPSESEPAAARRHPIPLDLDSVRFNPTRDPTRLASTTATSAPRGHGVFSAVREPTDDSKSELSESESDGFESDGGSDRERPNDHSESSKNESPSPSSDRSTELEDGDAVLLQGVERLVIMELPEEQFQVLEMALDIVSTSSTTLSIRWPSPAASWPHRLQNAKQLDLARIFLDISRDRVAAKALVQLEDELAQAVLDGLQMVLDSDFKASSSRTNWNPHLQILQLLLRLAKYSARYPSRLLLSGISRVGHSAVTAGHFGEIWKGRYRGKPVCVKVVKLYQRSDINKLLRGFSREAILWSHLKHENVLAFYGIHRLDDEAGRMCLISPWMENGNVGDYLSRSPTADRRLLARDVCHGLSYLHAQGIIHGDLKGVNILVTQAGRACVADFGLSFVADSEIMKWTATTSAGSQGGTVRWQAPELFSHDAESSKATKLTDIYSLGCVFYEIFTGRIPFYEVPRDATVMYHILAGKQPSRPAPGTAPFSHWGLSDALWTSCIQRCWARVPEARPTILQLLSSPVLETPLGTSAGRGRAIVRRQDGLLTFAQ</sequence>
<dbReference type="SMART" id="SM00220">
    <property type="entry name" value="S_TKc"/>
    <property type="match status" value="1"/>
</dbReference>
<evidence type="ECO:0000256" key="1">
    <source>
        <dbReference type="SAM" id="MobiDB-lite"/>
    </source>
</evidence>
<dbReference type="PROSITE" id="PS50011">
    <property type="entry name" value="PROTEIN_KINASE_DOM"/>
    <property type="match status" value="1"/>
</dbReference>
<evidence type="ECO:0000313" key="3">
    <source>
        <dbReference type="EMBL" id="KAF6749537.1"/>
    </source>
</evidence>
<name>A0A8H6M2U1_9AGAR</name>
<feature type="domain" description="Protein kinase" evidence="2">
    <location>
        <begin position="322"/>
        <end position="595"/>
    </location>
</feature>
<dbReference type="PROSITE" id="PS00108">
    <property type="entry name" value="PROTEIN_KINASE_ST"/>
    <property type="match status" value="1"/>
</dbReference>
<dbReference type="Pfam" id="PF07714">
    <property type="entry name" value="PK_Tyr_Ser-Thr"/>
    <property type="match status" value="1"/>
</dbReference>
<dbReference type="InterPro" id="IPR008271">
    <property type="entry name" value="Ser/Thr_kinase_AS"/>
</dbReference>
<dbReference type="InterPro" id="IPR000719">
    <property type="entry name" value="Prot_kinase_dom"/>
</dbReference>
<dbReference type="InterPro" id="IPR011009">
    <property type="entry name" value="Kinase-like_dom_sf"/>
</dbReference>
<feature type="compositionally biased region" description="Basic and acidic residues" evidence="1">
    <location>
        <begin position="150"/>
        <end position="164"/>
    </location>
</feature>
<dbReference type="PANTHER" id="PTHR44329">
    <property type="entry name" value="SERINE/THREONINE-PROTEIN KINASE TNNI3K-RELATED"/>
    <property type="match status" value="1"/>
</dbReference>
<keyword evidence="4" id="KW-1185">Reference proteome</keyword>
<feature type="region of interest" description="Disordered" evidence="1">
    <location>
        <begin position="1"/>
        <end position="179"/>
    </location>
</feature>
<proteinExistence type="predicted"/>
<evidence type="ECO:0000313" key="4">
    <source>
        <dbReference type="Proteomes" id="UP000521943"/>
    </source>
</evidence>
<gene>
    <name evidence="3" type="ORF">DFP72DRAFT_538555</name>
</gene>
<dbReference type="GO" id="GO:0005524">
    <property type="term" value="F:ATP binding"/>
    <property type="evidence" value="ECO:0007669"/>
    <property type="project" value="InterPro"/>
</dbReference>
<comment type="caution">
    <text evidence="3">The sequence shown here is derived from an EMBL/GenBank/DDBJ whole genome shotgun (WGS) entry which is preliminary data.</text>
</comment>
<dbReference type="Gene3D" id="1.10.510.10">
    <property type="entry name" value="Transferase(Phosphotransferase) domain 1"/>
    <property type="match status" value="1"/>
</dbReference>
<dbReference type="InterPro" id="IPR051681">
    <property type="entry name" value="Ser/Thr_Kinases-Pseudokinases"/>
</dbReference>
<protein>
    <submittedName>
        <fullName evidence="3">Kinase-like domain-containing protein</fullName>
    </submittedName>
</protein>
<dbReference type="AlphaFoldDB" id="A0A8H6M2U1"/>
<feature type="compositionally biased region" description="Polar residues" evidence="1">
    <location>
        <begin position="22"/>
        <end position="41"/>
    </location>
</feature>
<feature type="compositionally biased region" description="Basic and acidic residues" evidence="1">
    <location>
        <begin position="128"/>
        <end position="137"/>
    </location>
</feature>
<dbReference type="InterPro" id="IPR001245">
    <property type="entry name" value="Ser-Thr/Tyr_kinase_cat_dom"/>
</dbReference>
<dbReference type="GO" id="GO:0004674">
    <property type="term" value="F:protein serine/threonine kinase activity"/>
    <property type="evidence" value="ECO:0007669"/>
    <property type="project" value="TreeGrafter"/>
</dbReference>
<accession>A0A8H6M2U1</accession>
<dbReference type="SUPFAM" id="SSF56112">
    <property type="entry name" value="Protein kinase-like (PK-like)"/>
    <property type="match status" value="1"/>
</dbReference>
<keyword evidence="3" id="KW-0418">Kinase</keyword>
<evidence type="ECO:0000259" key="2">
    <source>
        <dbReference type="PROSITE" id="PS50011"/>
    </source>
</evidence>